<proteinExistence type="predicted"/>
<organism evidence="1 2">
    <name type="scientific">Mesorhabditis belari</name>
    <dbReference type="NCBI Taxonomy" id="2138241"/>
    <lineage>
        <taxon>Eukaryota</taxon>
        <taxon>Metazoa</taxon>
        <taxon>Ecdysozoa</taxon>
        <taxon>Nematoda</taxon>
        <taxon>Chromadorea</taxon>
        <taxon>Rhabditida</taxon>
        <taxon>Rhabditina</taxon>
        <taxon>Rhabditomorpha</taxon>
        <taxon>Rhabditoidea</taxon>
        <taxon>Rhabditidae</taxon>
        <taxon>Mesorhabditinae</taxon>
        <taxon>Mesorhabditis</taxon>
    </lineage>
</organism>
<evidence type="ECO:0000313" key="2">
    <source>
        <dbReference type="WBParaSite" id="MBELARI_LOCUS9688"/>
    </source>
</evidence>
<keyword evidence="1" id="KW-1185">Reference proteome</keyword>
<dbReference type="AlphaFoldDB" id="A0AAF3FSN2"/>
<evidence type="ECO:0000313" key="1">
    <source>
        <dbReference type="Proteomes" id="UP000887575"/>
    </source>
</evidence>
<dbReference type="Proteomes" id="UP000887575">
    <property type="component" value="Unassembled WGS sequence"/>
</dbReference>
<reference evidence="2" key="1">
    <citation type="submission" date="2024-02" db="UniProtKB">
        <authorList>
            <consortium name="WormBaseParasite"/>
        </authorList>
    </citation>
    <scope>IDENTIFICATION</scope>
</reference>
<protein>
    <submittedName>
        <fullName evidence="2">Uncharacterized protein</fullName>
    </submittedName>
</protein>
<sequence length="73" mass="8665">MSNFSFSYAYDMAGPRLLMDYSGIANDFSFFYYGSLFNSRMIDMSERIEKMERRQKVTRKEMSQKAVKCVDDE</sequence>
<name>A0AAF3FSN2_9BILA</name>
<dbReference type="WBParaSite" id="MBELARI_LOCUS9688">
    <property type="protein sequence ID" value="MBELARI_LOCUS9688"/>
    <property type="gene ID" value="MBELARI_LOCUS9688"/>
</dbReference>
<accession>A0AAF3FSN2</accession>